<evidence type="ECO:0000313" key="3">
    <source>
        <dbReference type="Proteomes" id="UP000831495"/>
    </source>
</evidence>
<dbReference type="Proteomes" id="UP000831495">
    <property type="component" value="Chromosome"/>
</dbReference>
<evidence type="ECO:0000313" key="2">
    <source>
        <dbReference type="EMBL" id="UQS81899.1"/>
    </source>
</evidence>
<organism evidence="2 3">
    <name type="scientific">Bombilactobacillus folatiphilus</name>
    <dbReference type="NCBI Taxonomy" id="2923362"/>
    <lineage>
        <taxon>Bacteria</taxon>
        <taxon>Bacillati</taxon>
        <taxon>Bacillota</taxon>
        <taxon>Bacilli</taxon>
        <taxon>Lactobacillales</taxon>
        <taxon>Lactobacillaceae</taxon>
        <taxon>Bombilactobacillus</taxon>
    </lineage>
</organism>
<evidence type="ECO:0008006" key="4">
    <source>
        <dbReference type="Google" id="ProtNLM"/>
    </source>
</evidence>
<gene>
    <name evidence="2" type="ORF">MOO45_06820</name>
</gene>
<proteinExistence type="predicted"/>
<reference evidence="2" key="1">
    <citation type="journal article" date="2022" name="Int. J. Syst. Evol. Microbiol.">
        <title>Apilactobacillus apisilvae sp. nov., Nicolia spurrieriana gen. nov. sp. nov., Bombilactobacillus folatiphilus sp. nov. and Bombilactobacillus thymidiniphilus sp. nov., four new lactic acid bacterial isolates from stingless bees Tetragonula carbonaria and Austroplebeia australis.</title>
        <authorList>
            <person name="Oliphant S.A."/>
            <person name="Watson-Haigh N.S."/>
            <person name="Sumby K.M."/>
            <person name="Gardner J."/>
            <person name="Groom S."/>
            <person name="Jiranek V."/>
        </authorList>
    </citation>
    <scope>NUCLEOTIDE SEQUENCE</scope>
    <source>
        <strain evidence="2">SG4_D2</strain>
    </source>
</reference>
<keyword evidence="3" id="KW-1185">Reference proteome</keyword>
<dbReference type="EMBL" id="CP093366">
    <property type="protein sequence ID" value="UQS81899.1"/>
    <property type="molecule type" value="Genomic_DNA"/>
</dbReference>
<dbReference type="RefSeq" id="WP_249514167.1">
    <property type="nucleotide sequence ID" value="NZ_CP093366.1"/>
</dbReference>
<name>A0ABY4P8E9_9LACO</name>
<accession>A0ABY4P8E9</accession>
<protein>
    <recommendedName>
        <fullName evidence="4">WxL domain-containing protein</fullName>
    </recommendedName>
</protein>
<feature type="region of interest" description="Disordered" evidence="1">
    <location>
        <begin position="1"/>
        <end position="20"/>
    </location>
</feature>
<sequence length="63" mass="6638">MTNQTGLDQAGASSATQLLHSTTPGNQTIYYSKVELVLPNGILGTKAGKYGATMTYNMINSVD</sequence>
<evidence type="ECO:0000256" key="1">
    <source>
        <dbReference type="SAM" id="MobiDB-lite"/>
    </source>
</evidence>